<dbReference type="Pfam" id="PF14905">
    <property type="entry name" value="OMP_b-brl_3"/>
    <property type="match status" value="1"/>
</dbReference>
<dbReference type="Proteomes" id="UP000281028">
    <property type="component" value="Unassembled WGS sequence"/>
</dbReference>
<dbReference type="AlphaFoldDB" id="A0A433WJ51"/>
<dbReference type="PANTHER" id="PTHR40980:SF4">
    <property type="entry name" value="TONB-DEPENDENT RECEPTOR-LIKE BETA-BARREL DOMAIN-CONTAINING PROTEIN"/>
    <property type="match status" value="1"/>
</dbReference>
<dbReference type="Gene3D" id="2.170.130.10">
    <property type="entry name" value="TonB-dependent receptor, plug domain"/>
    <property type="match status" value="1"/>
</dbReference>
<evidence type="ECO:0000313" key="5">
    <source>
        <dbReference type="Proteomes" id="UP000281028"/>
    </source>
</evidence>
<organism evidence="4 5">
    <name type="scientific">Chitinophaga solisilvae</name>
    <dbReference type="NCBI Taxonomy" id="1233460"/>
    <lineage>
        <taxon>Bacteria</taxon>
        <taxon>Pseudomonadati</taxon>
        <taxon>Bacteroidota</taxon>
        <taxon>Chitinophagia</taxon>
        <taxon>Chitinophagales</taxon>
        <taxon>Chitinophagaceae</taxon>
        <taxon>Chitinophaga</taxon>
    </lineage>
</organism>
<dbReference type="InterPro" id="IPR008969">
    <property type="entry name" value="CarboxyPept-like_regulatory"/>
</dbReference>
<dbReference type="EMBL" id="RIAR02000001">
    <property type="protein sequence ID" value="NSL85858.1"/>
    <property type="molecule type" value="Genomic_DNA"/>
</dbReference>
<dbReference type="InterPro" id="IPR036942">
    <property type="entry name" value="Beta-barrel_TonB_sf"/>
</dbReference>
<evidence type="ECO:0000256" key="1">
    <source>
        <dbReference type="ARBA" id="ARBA00004442"/>
    </source>
</evidence>
<keyword evidence="5" id="KW-1185">Reference proteome</keyword>
<dbReference type="SUPFAM" id="SSF56935">
    <property type="entry name" value="Porins"/>
    <property type="match status" value="1"/>
</dbReference>
<sequence length="782" mass="87237">MNRSITLILTFLMKSILAAGQLKITGHIQDTAGTPLLYSTLKLRTDTLVVQTVLSDSTGYFSFTDLAPGIYGIEGSYIGNKALLPPFRLNRDTIVSLIIRQSGALLKTVEVTGSKPLLEKKIDRLIFNVENSIAAKGTDLTEAIALTPRLRISQSGISIVGKSGVAVMINDRILPLSGTDLLNYLKSLRSDDVASIEVITTPPARYDAQGNSGLINIILKKNPSLGWSGTISTAYSQATYAAVTNNVNLNYQSKKLSSSLKLRQYDRASRITEELDAIGINSARGNDIRKDMSDGIGLNLSMDYKLSKKSSAGFIYDIGKSNANAYIDNHTTYQTHDRTDSILTTLSDNRNPVLTQTLNLYSDHRLDNKGKKLSTAFNYFSTTPETAISFLTSSDKQPVTAVVNSYSDVKYHIWSAQADLTLPYPVAEIETGAKVTGFSNDADISYYNLAGKDFIIDPSRSNIFYCNEKNLAGYFSARRDFGRKWSAKAGLRYEYAIVTGFSPTTDTRNRTAYGRFFPTAYLSYKPNTRHSWGLTYSKRINRPYFRALNPARWYSNPYTYYVGAPLLQPSYSHNIELSWLYKGILSVSLFGDKVLDGFGFIGEMDGTLRVYSPKNYLTQYNAGIVITLNKKFFPWWETNSYLTFSYADSKSAVADAVTQNGSGFSYSTNNTFPVSRKVSLFVNFTHSLPSTKGYLYNAGQYMLSSGGRTTLLQNRLQLSASVNDILRSAISRGQLYYKDFTQYNNTYYDSRRLNVSITYLFGKTKVRGNQKQINFKETQRAN</sequence>
<proteinExistence type="predicted"/>
<protein>
    <submittedName>
        <fullName evidence="4">TonB-dependent receptor</fullName>
    </submittedName>
</protein>
<name>A0A433WJ51_9BACT</name>
<dbReference type="OrthoDB" id="905812at2"/>
<evidence type="ECO:0000256" key="2">
    <source>
        <dbReference type="ARBA" id="ARBA00023136"/>
    </source>
</evidence>
<keyword evidence="4" id="KW-0675">Receptor</keyword>
<keyword evidence="2" id="KW-0472">Membrane</keyword>
<dbReference type="SUPFAM" id="SSF49464">
    <property type="entry name" value="Carboxypeptidase regulatory domain-like"/>
    <property type="match status" value="1"/>
</dbReference>
<gene>
    <name evidence="4" type="ORF">ECE50_003380</name>
</gene>
<dbReference type="InterPro" id="IPR041700">
    <property type="entry name" value="OMP_b-brl_3"/>
</dbReference>
<comment type="subcellular location">
    <subcellularLocation>
        <location evidence="1">Cell outer membrane</location>
    </subcellularLocation>
</comment>
<evidence type="ECO:0000256" key="3">
    <source>
        <dbReference type="ARBA" id="ARBA00023237"/>
    </source>
</evidence>
<accession>A0A433WJ51</accession>
<evidence type="ECO:0000313" key="4">
    <source>
        <dbReference type="EMBL" id="NSL85858.1"/>
    </source>
</evidence>
<dbReference type="InterPro" id="IPR037066">
    <property type="entry name" value="Plug_dom_sf"/>
</dbReference>
<reference evidence="4" key="1">
    <citation type="submission" date="2020-05" db="EMBL/GenBank/DDBJ databases">
        <title>Chitinophaga laudate sp. nov., isolated from a tropical peat swamp.</title>
        <authorList>
            <person name="Goh C.B.S."/>
            <person name="Lee M.S."/>
            <person name="Parimannan S."/>
            <person name="Pasbakhsh P."/>
            <person name="Yule C.M."/>
            <person name="Rajandas H."/>
            <person name="Loke S."/>
            <person name="Croft L."/>
            <person name="Tan J.B.L."/>
        </authorList>
    </citation>
    <scope>NUCLEOTIDE SEQUENCE</scope>
    <source>
        <strain evidence="4">Mgbs1</strain>
    </source>
</reference>
<dbReference type="PANTHER" id="PTHR40980">
    <property type="entry name" value="PLUG DOMAIN-CONTAINING PROTEIN"/>
    <property type="match status" value="1"/>
</dbReference>
<keyword evidence="3" id="KW-0998">Cell outer membrane</keyword>
<dbReference type="GO" id="GO:0009279">
    <property type="term" value="C:cell outer membrane"/>
    <property type="evidence" value="ECO:0007669"/>
    <property type="project" value="UniProtKB-SubCell"/>
</dbReference>
<comment type="caution">
    <text evidence="4">The sequence shown here is derived from an EMBL/GenBank/DDBJ whole genome shotgun (WGS) entry which is preliminary data.</text>
</comment>
<dbReference type="Gene3D" id="2.40.170.20">
    <property type="entry name" value="TonB-dependent receptor, beta-barrel domain"/>
    <property type="match status" value="1"/>
</dbReference>